<organism evidence="1 2">
    <name type="scientific">Coptotermes formosanus</name>
    <name type="common">Formosan subterranean termite</name>
    <dbReference type="NCBI Taxonomy" id="36987"/>
    <lineage>
        <taxon>Eukaryota</taxon>
        <taxon>Metazoa</taxon>
        <taxon>Ecdysozoa</taxon>
        <taxon>Arthropoda</taxon>
        <taxon>Hexapoda</taxon>
        <taxon>Insecta</taxon>
        <taxon>Pterygota</taxon>
        <taxon>Neoptera</taxon>
        <taxon>Polyneoptera</taxon>
        <taxon>Dictyoptera</taxon>
        <taxon>Blattodea</taxon>
        <taxon>Blattoidea</taxon>
        <taxon>Termitoidae</taxon>
        <taxon>Rhinotermitidae</taxon>
        <taxon>Coptotermes</taxon>
    </lineage>
</organism>
<dbReference type="InParanoid" id="A0A6L2PDW2"/>
<evidence type="ECO:0008006" key="3">
    <source>
        <dbReference type="Google" id="ProtNLM"/>
    </source>
</evidence>
<proteinExistence type="predicted"/>
<dbReference type="EMBL" id="BLKM01007078">
    <property type="protein sequence ID" value="GFG29620.1"/>
    <property type="molecule type" value="Genomic_DNA"/>
</dbReference>
<dbReference type="Proteomes" id="UP000502823">
    <property type="component" value="Unassembled WGS sequence"/>
</dbReference>
<evidence type="ECO:0000313" key="1">
    <source>
        <dbReference type="EMBL" id="GFG29620.1"/>
    </source>
</evidence>
<keyword evidence="2" id="KW-1185">Reference proteome</keyword>
<dbReference type="OrthoDB" id="365605at2759"/>
<evidence type="ECO:0000313" key="2">
    <source>
        <dbReference type="Proteomes" id="UP000502823"/>
    </source>
</evidence>
<accession>A0A6L2PDW2</accession>
<protein>
    <recommendedName>
        <fullName evidence="3">VWFC domain-containing protein</fullName>
    </recommendedName>
</protein>
<name>A0A6L2PDW2_COPFO</name>
<sequence>MYNLNSDIHNINTWQKLNFHQPSTNLSLYQEGVYSFGIKVFNNLPQSLEKLADNSKQVKTALKHYLHTHSYSIDEYFNVNNECNPQHCEVPKHYKEIGCTPVFEEGSCCPNRFDCSSLSEQDSQKCYYKGVAYDVNTEVNPDATNPCTVGCQCKNAGNRSQLTCVNVECPELFHGPLSDPNCFRQYKLDECCSTNTYCSPNTTDNQQIPPLYECRYGGRTYKEGQVIYPEDASCKKCICQNGFNGTLAEPWCVEISCGIQLHYSRQISDGCVPVYYGTTRCCPIDWRCPDANDSVTASVNATTKNADHKCKFGQLELRVGDKLSSTSNKCVECSCSVPPFVSCTQKTHTEYKYIKHPAQSRVKLQSQGKYSGIFLQPVRLNDNIDTVYKLPKFFPWYRFHKYMNEQQSKIEPMLLLCITCPLS</sequence>
<reference evidence="2" key="1">
    <citation type="submission" date="2020-01" db="EMBL/GenBank/DDBJ databases">
        <title>Draft genome sequence of the Termite Coptotermes fromosanus.</title>
        <authorList>
            <person name="Itakura S."/>
            <person name="Yosikawa Y."/>
            <person name="Umezawa K."/>
        </authorList>
    </citation>
    <scope>NUCLEOTIDE SEQUENCE [LARGE SCALE GENOMIC DNA]</scope>
</reference>
<comment type="caution">
    <text evidence="1">The sequence shown here is derived from an EMBL/GenBank/DDBJ whole genome shotgun (WGS) entry which is preliminary data.</text>
</comment>
<dbReference type="AlphaFoldDB" id="A0A6L2PDW2"/>
<gene>
    <name evidence="1" type="ORF">Cfor_10443</name>
</gene>